<proteinExistence type="predicted"/>
<comment type="caution">
    <text evidence="1">The sequence shown here is derived from an EMBL/GenBank/DDBJ whole genome shotgun (WGS) entry which is preliminary data.</text>
</comment>
<dbReference type="EMBL" id="LGHJ01000012">
    <property type="protein sequence ID" value="KPL76391.1"/>
    <property type="molecule type" value="Genomic_DNA"/>
</dbReference>
<sequence length="123" mass="13880">MLLAEGRQFVVMIDHILGVIHPAQMLPRQTQPFCPLRSGCHQNGLKSQPTQVIQRQIPLLTDQHIAKILDIGQLQNLPELSPQTGFHFNFIRVNAVFCQPAGFNVPVEQHHLYTLTCQFSCGK</sequence>
<accession>A0A0P6Y453</accession>
<evidence type="ECO:0000313" key="2">
    <source>
        <dbReference type="Proteomes" id="UP000050514"/>
    </source>
</evidence>
<protein>
    <submittedName>
        <fullName evidence="1">Uncharacterized protein</fullName>
    </submittedName>
</protein>
<organism evidence="1 2">
    <name type="scientific">Bellilinea caldifistulae</name>
    <dbReference type="NCBI Taxonomy" id="360411"/>
    <lineage>
        <taxon>Bacteria</taxon>
        <taxon>Bacillati</taxon>
        <taxon>Chloroflexota</taxon>
        <taxon>Anaerolineae</taxon>
        <taxon>Anaerolineales</taxon>
        <taxon>Anaerolineaceae</taxon>
        <taxon>Bellilinea</taxon>
    </lineage>
</organism>
<keyword evidence="2" id="KW-1185">Reference proteome</keyword>
<gene>
    <name evidence="1" type="ORF">AC812_06995</name>
</gene>
<reference evidence="1 2" key="1">
    <citation type="submission" date="2015-07" db="EMBL/GenBank/DDBJ databases">
        <title>Draft genome of Bellilinea caldifistulae DSM 17877.</title>
        <authorList>
            <person name="Hemp J."/>
            <person name="Ward L.M."/>
            <person name="Pace L.A."/>
            <person name="Fischer W.W."/>
        </authorList>
    </citation>
    <scope>NUCLEOTIDE SEQUENCE [LARGE SCALE GENOMIC DNA]</scope>
    <source>
        <strain evidence="1 2">GOMI-1</strain>
    </source>
</reference>
<name>A0A0P6Y453_9CHLR</name>
<dbReference type="AlphaFoldDB" id="A0A0P6Y453"/>
<dbReference type="Proteomes" id="UP000050514">
    <property type="component" value="Unassembled WGS sequence"/>
</dbReference>
<dbReference type="STRING" id="360411.AC812_06995"/>
<evidence type="ECO:0000313" key="1">
    <source>
        <dbReference type="EMBL" id="KPL76391.1"/>
    </source>
</evidence>